<dbReference type="CDD" id="cd00978">
    <property type="entry name" value="chitosanase_GH46"/>
    <property type="match status" value="1"/>
</dbReference>
<dbReference type="Pfam" id="PF01374">
    <property type="entry name" value="Glyco_hydro_46"/>
    <property type="match status" value="1"/>
</dbReference>
<dbReference type="PATRIC" id="fig|993692.3.peg.335"/>
<proteinExistence type="predicted"/>
<evidence type="ECO:0000313" key="3">
    <source>
        <dbReference type="Proteomes" id="UP000051006"/>
    </source>
</evidence>
<dbReference type="SUPFAM" id="SSF53955">
    <property type="entry name" value="Lysozyme-like"/>
    <property type="match status" value="1"/>
</dbReference>
<dbReference type="EMBL" id="JQCF01000010">
    <property type="protein sequence ID" value="KRN99274.1"/>
    <property type="molecule type" value="Genomic_DNA"/>
</dbReference>
<dbReference type="GO" id="GO:0016977">
    <property type="term" value="F:chitosanase activity"/>
    <property type="evidence" value="ECO:0007669"/>
    <property type="project" value="InterPro"/>
</dbReference>
<evidence type="ECO:0000256" key="1">
    <source>
        <dbReference type="PIRSR" id="PIRSR036551-1"/>
    </source>
</evidence>
<comment type="caution">
    <text evidence="2">The sequence shown here is derived from an EMBL/GenBank/DDBJ whole genome shotgun (WGS) entry which is preliminary data.</text>
</comment>
<dbReference type="PIRSF" id="PIRSF036551">
    <property type="entry name" value="Chitosanase"/>
    <property type="match status" value="1"/>
</dbReference>
<protein>
    <submittedName>
        <fullName evidence="2">Csn protein</fullName>
    </submittedName>
</protein>
<keyword evidence="3" id="KW-1185">Reference proteome</keyword>
<dbReference type="InterPro" id="IPR000400">
    <property type="entry name" value="Glyco_hydro_46"/>
</dbReference>
<dbReference type="Gene3D" id="3.30.386.10">
    <property type="entry name" value="Chitosanase, subunit A, domain 2"/>
    <property type="match status" value="1"/>
</dbReference>
<evidence type="ECO:0000313" key="2">
    <source>
        <dbReference type="EMBL" id="KRN99274.1"/>
    </source>
</evidence>
<dbReference type="Proteomes" id="UP000051006">
    <property type="component" value="Unassembled WGS sequence"/>
</dbReference>
<accession>A0A0R2LJ46</accession>
<dbReference type="GO" id="GO:0005576">
    <property type="term" value="C:extracellular region"/>
    <property type="evidence" value="ECO:0007669"/>
    <property type="project" value="InterPro"/>
</dbReference>
<name>A0A0R2LJ46_9LACO</name>
<feature type="active site" description="Proton donor" evidence="1">
    <location>
        <position position="48"/>
    </location>
</feature>
<dbReference type="Gene3D" id="1.20.141.10">
    <property type="entry name" value="Chitosanase, subunit A, domain 1"/>
    <property type="match status" value="1"/>
</dbReference>
<dbReference type="PROSITE" id="PS60000">
    <property type="entry name" value="CHITOSANASE_46_80"/>
    <property type="match status" value="1"/>
</dbReference>
<gene>
    <name evidence="2" type="ORF">IV57_GL000330</name>
</gene>
<dbReference type="InterPro" id="IPR023099">
    <property type="entry name" value="Glyco_hydro_46_N"/>
</dbReference>
<dbReference type="AlphaFoldDB" id="A0A0R2LJ46"/>
<dbReference type="STRING" id="993692.IV57_GL000330"/>
<reference evidence="2 3" key="1">
    <citation type="journal article" date="2015" name="Genome Announc.">
        <title>Expanding the biotechnology potential of lactobacilli through comparative genomics of 213 strains and associated genera.</title>
        <authorList>
            <person name="Sun Z."/>
            <person name="Harris H.M."/>
            <person name="McCann A."/>
            <person name="Guo C."/>
            <person name="Argimon S."/>
            <person name="Zhang W."/>
            <person name="Yang X."/>
            <person name="Jeffery I.B."/>
            <person name="Cooney J.C."/>
            <person name="Kagawa T.F."/>
            <person name="Liu W."/>
            <person name="Song Y."/>
            <person name="Salvetti E."/>
            <person name="Wrobel A."/>
            <person name="Rasinkangas P."/>
            <person name="Parkhill J."/>
            <person name="Rea M.C."/>
            <person name="O'Sullivan O."/>
            <person name="Ritari J."/>
            <person name="Douillard F.P."/>
            <person name="Paul Ross R."/>
            <person name="Yang R."/>
            <person name="Briner A.E."/>
            <person name="Felis G.E."/>
            <person name="de Vos W.M."/>
            <person name="Barrangou R."/>
            <person name="Klaenhammer T.R."/>
            <person name="Caufield P.W."/>
            <person name="Cui Y."/>
            <person name="Zhang H."/>
            <person name="O'Toole P.W."/>
        </authorList>
    </citation>
    <scope>NUCLEOTIDE SEQUENCE [LARGE SCALE GENOMIC DNA]</scope>
    <source>
        <strain evidence="2 3">DSM 24716</strain>
    </source>
</reference>
<sequence length="263" mass="29954">MRILLALLVLILGSYYLVQKQASGYQSQHTIRTGELRKTTFSLVSSAENSTMDYQKQYSYIEDIGDGRGYTAGIIGFTTATGDLRQVVLRYQRLSPKNKLVAYLPALQKVQGTSSHKGLGKQFVTDWKKAAHDKKFIQAQDDILDQQYMKPALKAAKEDDLGPLGQYIYYDAIVVHGPGNDVSSFGGIRKKAKKLSKSPIQGINQAVYLRTFLNVRSKVMRQESAHHDLSRINAQREFIKERNFRLRRPLTWKMYGDSYHLNK</sequence>
<feature type="active site" description="Nucleophile" evidence="1">
    <location>
        <position position="66"/>
    </location>
</feature>
<dbReference type="GO" id="GO:0005975">
    <property type="term" value="P:carbohydrate metabolic process"/>
    <property type="evidence" value="ECO:0007669"/>
    <property type="project" value="InterPro"/>
</dbReference>
<dbReference type="InterPro" id="IPR023346">
    <property type="entry name" value="Lysozyme-like_dom_sf"/>
</dbReference>
<organism evidence="2 3">
    <name type="scientific">Companilactobacillus kimchiensis</name>
    <dbReference type="NCBI Taxonomy" id="993692"/>
    <lineage>
        <taxon>Bacteria</taxon>
        <taxon>Bacillati</taxon>
        <taxon>Bacillota</taxon>
        <taxon>Bacilli</taxon>
        <taxon>Lactobacillales</taxon>
        <taxon>Lactobacillaceae</taxon>
        <taxon>Companilactobacillus</taxon>
    </lineage>
</organism>